<sequence>MVEVSGGQWAKHMLYGTSRIFQLSGAGSRSDYLGSQSFETFRLLEGNRAILYGEDTVLSDYSFSLTKLSQFQKICDKAMWI</sequence>
<dbReference type="EnsemblFungi" id="FOXG_03971T0">
    <property type="protein sequence ID" value="FOXG_03971P0"/>
    <property type="gene ID" value="FOXG_03971"/>
</dbReference>
<organism evidence="1 2">
    <name type="scientific">Fusarium oxysporum (strain Fo5176)</name>
    <name type="common">Fusarium vascular wilt</name>
    <dbReference type="NCBI Taxonomy" id="660025"/>
    <lineage>
        <taxon>Eukaryota</taxon>
        <taxon>Fungi</taxon>
        <taxon>Dikarya</taxon>
        <taxon>Ascomycota</taxon>
        <taxon>Pezizomycotina</taxon>
        <taxon>Sordariomycetes</taxon>
        <taxon>Hypocreomycetidae</taxon>
        <taxon>Hypocreales</taxon>
        <taxon>Nectriaceae</taxon>
        <taxon>Fusarium</taxon>
        <taxon>Fusarium oxysporum species complex</taxon>
    </lineage>
</organism>
<evidence type="ECO:0000313" key="1">
    <source>
        <dbReference type="EnsemblFungi" id="FOXG_03971P0"/>
    </source>
</evidence>
<protein>
    <submittedName>
        <fullName evidence="1">Uncharacterized protein</fullName>
    </submittedName>
</protein>
<dbReference type="AlphaFoldDB" id="A0A0D2XJ62"/>
<reference evidence="1" key="2">
    <citation type="submission" date="2025-08" db="UniProtKB">
        <authorList>
            <consortium name="EnsemblFungi"/>
        </authorList>
    </citation>
    <scope>IDENTIFICATION</scope>
    <source>
        <strain evidence="1">4287 / CBS 123668 / FGSC 9935 / NRRL 34936</strain>
    </source>
</reference>
<dbReference type="Proteomes" id="UP000002489">
    <property type="component" value="Unassembled WGS sequence"/>
</dbReference>
<name>A0A0D2XJ62_FUSOF</name>
<reference evidence="2" key="1">
    <citation type="journal article" date="2012" name="Mol. Plant Microbe Interact.">
        <title>A highly conserved effector in Fusarium oxysporum is required for full virulence on Arabidopsis.</title>
        <authorList>
            <person name="Thatcher L.F."/>
            <person name="Gardiner D.M."/>
            <person name="Kazan K."/>
            <person name="Manners J."/>
        </authorList>
    </citation>
    <scope>NUCLEOTIDE SEQUENCE [LARGE SCALE GENOMIC DNA]</scope>
    <source>
        <strain evidence="2">Fo5176</strain>
    </source>
</reference>
<accession>A0A0D2XJ62</accession>
<evidence type="ECO:0000313" key="2">
    <source>
        <dbReference type="Proteomes" id="UP000002489"/>
    </source>
</evidence>
<proteinExistence type="predicted"/>